<sequence>MRSIKIKFAYRFLRSLNNLNRRRRITDGESITTRRRRYHMVKTAAYASMASAVGSKRAWSRALLSKIRNNRRNYKIRRESSSSSSSVVVKVKKPIIQNPSKAEELEKLVPGGETMDFCSLLDETAHYIKCLTSQVQIMRSIVQFYESSSSSNDQRY</sequence>
<comment type="caution">
    <text evidence="1">The sequence shown here is derived from an EMBL/GenBank/DDBJ whole genome shotgun (WGS) entry which is preliminary data.</text>
</comment>
<gene>
    <name evidence="1" type="ORF">M9H77_01117</name>
</gene>
<name>A0ACC0C4S3_CATRO</name>
<accession>A0ACC0C4S3</accession>
<reference evidence="2" key="1">
    <citation type="journal article" date="2023" name="Nat. Plants">
        <title>Single-cell RNA sequencing provides a high-resolution roadmap for understanding the multicellular compartmentation of specialized metabolism.</title>
        <authorList>
            <person name="Sun S."/>
            <person name="Shen X."/>
            <person name="Li Y."/>
            <person name="Li Y."/>
            <person name="Wang S."/>
            <person name="Li R."/>
            <person name="Zhang H."/>
            <person name="Shen G."/>
            <person name="Guo B."/>
            <person name="Wei J."/>
            <person name="Xu J."/>
            <person name="St-Pierre B."/>
            <person name="Chen S."/>
            <person name="Sun C."/>
        </authorList>
    </citation>
    <scope>NUCLEOTIDE SEQUENCE [LARGE SCALE GENOMIC DNA]</scope>
</reference>
<organism evidence="1 2">
    <name type="scientific">Catharanthus roseus</name>
    <name type="common">Madagascar periwinkle</name>
    <name type="synonym">Vinca rosea</name>
    <dbReference type="NCBI Taxonomy" id="4058"/>
    <lineage>
        <taxon>Eukaryota</taxon>
        <taxon>Viridiplantae</taxon>
        <taxon>Streptophyta</taxon>
        <taxon>Embryophyta</taxon>
        <taxon>Tracheophyta</taxon>
        <taxon>Spermatophyta</taxon>
        <taxon>Magnoliopsida</taxon>
        <taxon>eudicotyledons</taxon>
        <taxon>Gunneridae</taxon>
        <taxon>Pentapetalae</taxon>
        <taxon>asterids</taxon>
        <taxon>lamiids</taxon>
        <taxon>Gentianales</taxon>
        <taxon>Apocynaceae</taxon>
        <taxon>Rauvolfioideae</taxon>
        <taxon>Vinceae</taxon>
        <taxon>Catharanthinae</taxon>
        <taxon>Catharanthus</taxon>
    </lineage>
</organism>
<dbReference type="EMBL" id="CM044701">
    <property type="protein sequence ID" value="KAI5679890.1"/>
    <property type="molecule type" value="Genomic_DNA"/>
</dbReference>
<protein>
    <submittedName>
        <fullName evidence="1">Uncharacterized protein</fullName>
    </submittedName>
</protein>
<dbReference type="Proteomes" id="UP001060085">
    <property type="component" value="Linkage Group LG01"/>
</dbReference>
<proteinExistence type="predicted"/>
<evidence type="ECO:0000313" key="1">
    <source>
        <dbReference type="EMBL" id="KAI5679890.1"/>
    </source>
</evidence>
<keyword evidence="2" id="KW-1185">Reference proteome</keyword>
<evidence type="ECO:0000313" key="2">
    <source>
        <dbReference type="Proteomes" id="UP001060085"/>
    </source>
</evidence>